<feature type="compositionally biased region" description="Basic and acidic residues" evidence="2">
    <location>
        <begin position="405"/>
        <end position="415"/>
    </location>
</feature>
<protein>
    <submittedName>
        <fullName evidence="3">Ribosome biogenesis protein nsa1 (NOP7-associated protein 1)</fullName>
    </submittedName>
</protein>
<feature type="compositionally biased region" description="Basic residues" evidence="2">
    <location>
        <begin position="416"/>
        <end position="426"/>
    </location>
</feature>
<dbReference type="InterPro" id="IPR037379">
    <property type="entry name" value="WDR74/Nsa1"/>
</dbReference>
<dbReference type="CDD" id="cd22857">
    <property type="entry name" value="WDR74"/>
    <property type="match status" value="1"/>
</dbReference>
<feature type="region of interest" description="Disordered" evidence="2">
    <location>
        <begin position="405"/>
        <end position="426"/>
    </location>
</feature>
<dbReference type="GO" id="GO:0042273">
    <property type="term" value="P:ribosomal large subunit biogenesis"/>
    <property type="evidence" value="ECO:0007669"/>
    <property type="project" value="InterPro"/>
</dbReference>
<proteinExistence type="predicted"/>
<dbReference type="GO" id="GO:0005730">
    <property type="term" value="C:nucleolus"/>
    <property type="evidence" value="ECO:0007669"/>
    <property type="project" value="InterPro"/>
</dbReference>
<dbReference type="Gene3D" id="2.130.10.10">
    <property type="entry name" value="YVTN repeat-like/Quinoprotein amine dehydrogenase"/>
    <property type="match status" value="1"/>
</dbReference>
<evidence type="ECO:0000256" key="1">
    <source>
        <dbReference type="ARBA" id="ARBA00011187"/>
    </source>
</evidence>
<keyword evidence="4" id="KW-1185">Reference proteome</keyword>
<organism evidence="3 4">
    <name type="scientific">Coemansia biformis</name>
    <dbReference type="NCBI Taxonomy" id="1286918"/>
    <lineage>
        <taxon>Eukaryota</taxon>
        <taxon>Fungi</taxon>
        <taxon>Fungi incertae sedis</taxon>
        <taxon>Zoopagomycota</taxon>
        <taxon>Kickxellomycotina</taxon>
        <taxon>Kickxellomycetes</taxon>
        <taxon>Kickxellales</taxon>
        <taxon>Kickxellaceae</taxon>
        <taxon>Coemansia</taxon>
    </lineage>
</organism>
<name>A0A9W8CXZ3_9FUNG</name>
<dbReference type="SUPFAM" id="SSF50998">
    <property type="entry name" value="Quinoprotein alcohol dehydrogenase-like"/>
    <property type="match status" value="1"/>
</dbReference>
<dbReference type="Proteomes" id="UP001143981">
    <property type="component" value="Unassembled WGS sequence"/>
</dbReference>
<dbReference type="AlphaFoldDB" id="A0A9W8CXZ3"/>
<dbReference type="InterPro" id="IPR011047">
    <property type="entry name" value="Quinoprotein_ADH-like_sf"/>
</dbReference>
<dbReference type="EMBL" id="JANBOI010000037">
    <property type="protein sequence ID" value="KAJ1735188.1"/>
    <property type="molecule type" value="Genomic_DNA"/>
</dbReference>
<dbReference type="InterPro" id="IPR001680">
    <property type="entry name" value="WD40_rpt"/>
</dbReference>
<dbReference type="PANTHER" id="PTHR16038:SF4">
    <property type="entry name" value="WD REPEAT-CONTAINING PROTEIN 74"/>
    <property type="match status" value="1"/>
</dbReference>
<dbReference type="InterPro" id="IPR015943">
    <property type="entry name" value="WD40/YVTN_repeat-like_dom_sf"/>
</dbReference>
<dbReference type="GO" id="GO:0030687">
    <property type="term" value="C:preribosome, large subunit precursor"/>
    <property type="evidence" value="ECO:0007669"/>
    <property type="project" value="TreeGrafter"/>
</dbReference>
<dbReference type="PANTHER" id="PTHR16038">
    <property type="entry name" value="NOP SEVEN ASSOCIATED PROTEIN 1"/>
    <property type="match status" value="1"/>
</dbReference>
<evidence type="ECO:0000313" key="3">
    <source>
        <dbReference type="EMBL" id="KAJ1735188.1"/>
    </source>
</evidence>
<evidence type="ECO:0000256" key="2">
    <source>
        <dbReference type="SAM" id="MobiDB-lite"/>
    </source>
</evidence>
<accession>A0A9W8CXZ3</accession>
<dbReference type="SMART" id="SM00320">
    <property type="entry name" value="WD40"/>
    <property type="match status" value="4"/>
</dbReference>
<sequence length="426" mass="46436">MRFYTGDESGLIKAIDIDHNVTLLEAQSQAAKKAKAAAKAKTLEKKGDTTPAGPAELAGVGMRTVSGAVSRSQGIQHMCTSTWATGESVFVVGRKNGEIEAISRDSGQSLVKFAEPGFADTFSIKNNGRLITERHYVGVGAADGRFVACTNMGEVRYQPFASADGEPAAAAATLMKLPMDAFRMRVHPKRPSVFAVGGREQELTVWDAETVKAGAAEGGYAKPSSAPIFKSKNVPNDNLDLHVPVWITDMQFTSDDTANPTIAVSTGYKQIRIYDAKAQPRPVHNWTPSKHPIYHIIVSHTRPELYFADNTGSLSQLDLRTGKVIGGYKGIAGAVKSIALSEDGSKVAAAGLDRYLRVFEAGGMRRPLHQAYIKQRVSHVVWDWEQKDLGLDEIEQKEAEEIWEDMGRLDQDVPPKRRTTKRKAAN</sequence>
<gene>
    <name evidence="3" type="primary">NSA1</name>
    <name evidence="3" type="ORF">LPJ61_000682</name>
</gene>
<comment type="subunit">
    <text evidence="1">Component of the pre-66S ribosomal particle.</text>
</comment>
<comment type="caution">
    <text evidence="3">The sequence shown here is derived from an EMBL/GenBank/DDBJ whole genome shotgun (WGS) entry which is preliminary data.</text>
</comment>
<evidence type="ECO:0000313" key="4">
    <source>
        <dbReference type="Proteomes" id="UP001143981"/>
    </source>
</evidence>
<reference evidence="3" key="1">
    <citation type="submission" date="2022-07" db="EMBL/GenBank/DDBJ databases">
        <title>Phylogenomic reconstructions and comparative analyses of Kickxellomycotina fungi.</title>
        <authorList>
            <person name="Reynolds N.K."/>
            <person name="Stajich J.E."/>
            <person name="Barry K."/>
            <person name="Grigoriev I.V."/>
            <person name="Crous P."/>
            <person name="Smith M.E."/>
        </authorList>
    </citation>
    <scope>NUCLEOTIDE SEQUENCE</scope>
    <source>
        <strain evidence="3">BCRC 34381</strain>
    </source>
</reference>
<dbReference type="OrthoDB" id="18388at2759"/>